<reference evidence="2 3" key="1">
    <citation type="journal article" date="2018" name="Evol. Lett.">
        <title>Horizontal gene cluster transfer increased hallucinogenic mushroom diversity.</title>
        <authorList>
            <person name="Reynolds H.T."/>
            <person name="Vijayakumar V."/>
            <person name="Gluck-Thaler E."/>
            <person name="Korotkin H.B."/>
            <person name="Matheny P.B."/>
            <person name="Slot J.C."/>
        </authorList>
    </citation>
    <scope>NUCLEOTIDE SEQUENCE [LARGE SCALE GENOMIC DNA]</scope>
    <source>
        <strain evidence="2 3">2631</strain>
    </source>
</reference>
<feature type="non-terminal residue" evidence="2">
    <location>
        <position position="330"/>
    </location>
</feature>
<feature type="compositionally biased region" description="Polar residues" evidence="1">
    <location>
        <begin position="78"/>
        <end position="88"/>
    </location>
</feature>
<proteinExistence type="predicted"/>
<evidence type="ECO:0000256" key="1">
    <source>
        <dbReference type="SAM" id="MobiDB-lite"/>
    </source>
</evidence>
<feature type="compositionally biased region" description="Polar residues" evidence="1">
    <location>
        <begin position="50"/>
        <end position="70"/>
    </location>
</feature>
<name>A0A409WFJ8_PSICY</name>
<accession>A0A409WFJ8</accession>
<comment type="caution">
    <text evidence="2">The sequence shown here is derived from an EMBL/GenBank/DDBJ whole genome shotgun (WGS) entry which is preliminary data.</text>
</comment>
<feature type="region of interest" description="Disordered" evidence="1">
    <location>
        <begin position="238"/>
        <end position="330"/>
    </location>
</feature>
<feature type="region of interest" description="Disordered" evidence="1">
    <location>
        <begin position="1"/>
        <end position="105"/>
    </location>
</feature>
<feature type="compositionally biased region" description="Polar residues" evidence="1">
    <location>
        <begin position="270"/>
        <end position="291"/>
    </location>
</feature>
<organism evidence="2 3">
    <name type="scientific">Psilocybe cyanescens</name>
    <dbReference type="NCBI Taxonomy" id="93625"/>
    <lineage>
        <taxon>Eukaryota</taxon>
        <taxon>Fungi</taxon>
        <taxon>Dikarya</taxon>
        <taxon>Basidiomycota</taxon>
        <taxon>Agaricomycotina</taxon>
        <taxon>Agaricomycetes</taxon>
        <taxon>Agaricomycetidae</taxon>
        <taxon>Agaricales</taxon>
        <taxon>Agaricineae</taxon>
        <taxon>Strophariaceae</taxon>
        <taxon>Psilocybe</taxon>
    </lineage>
</organism>
<dbReference type="Proteomes" id="UP000283269">
    <property type="component" value="Unassembled WGS sequence"/>
</dbReference>
<feature type="compositionally biased region" description="Acidic residues" evidence="1">
    <location>
        <begin position="159"/>
        <end position="170"/>
    </location>
</feature>
<sequence>MAPLFPFLTNLKNDNQQSNEKATSQSQAHRDMGNDASSKKKLRKPGPNRIVTNMSKSNLVEPQVLKTSQAPDLASNHGLENNSSNQMQHDWRQRPTLPPPYSPSHDDPIKYPPLANSIISGHFLSEGSRYPQFTPSQFTPSQARSWTVPSVRRASFPEEEAYEEEIEDESWVNNQTQSSHNLARHMRDPRISVAPTAATVGQDETFHDHEQLGYQPTHMGRQETGDGPFGTQEIDENVARRQRSQRSNRPQEIGEGVGTQGMDQNVARRQGSQRSNRPQEINDSVGTQGMDQNVARRQRSQRSNRPQEIDESPGTQRTDRDVARRQRSQR</sequence>
<evidence type="ECO:0000313" key="3">
    <source>
        <dbReference type="Proteomes" id="UP000283269"/>
    </source>
</evidence>
<feature type="compositionally biased region" description="Polar residues" evidence="1">
    <location>
        <begin position="10"/>
        <end position="27"/>
    </location>
</feature>
<dbReference type="AlphaFoldDB" id="A0A409WFJ8"/>
<feature type="compositionally biased region" description="Polar residues" evidence="1">
    <location>
        <begin position="171"/>
        <end position="181"/>
    </location>
</feature>
<gene>
    <name evidence="2" type="ORF">CVT25_010885</name>
</gene>
<protein>
    <submittedName>
        <fullName evidence="2">Uncharacterized protein</fullName>
    </submittedName>
</protein>
<evidence type="ECO:0000313" key="2">
    <source>
        <dbReference type="EMBL" id="PPQ77304.1"/>
    </source>
</evidence>
<dbReference type="InParanoid" id="A0A409WFJ8"/>
<keyword evidence="3" id="KW-1185">Reference proteome</keyword>
<dbReference type="EMBL" id="NHYD01003440">
    <property type="protein sequence ID" value="PPQ77304.1"/>
    <property type="molecule type" value="Genomic_DNA"/>
</dbReference>
<feature type="region of interest" description="Disordered" evidence="1">
    <location>
        <begin position="159"/>
        <end position="189"/>
    </location>
</feature>